<proteinExistence type="predicted"/>
<gene>
    <name evidence="1" type="ORF">KL86CLO1_10822</name>
</gene>
<protein>
    <recommendedName>
        <fullName evidence="2">Virulence protein</fullName>
    </recommendedName>
</protein>
<accession>A0A212JBZ0</accession>
<dbReference type="Pfam" id="PF13310">
    <property type="entry name" value="Virulence_RhuM"/>
    <property type="match status" value="1"/>
</dbReference>
<evidence type="ECO:0008006" key="2">
    <source>
        <dbReference type="Google" id="ProtNLM"/>
    </source>
</evidence>
<evidence type="ECO:0000313" key="1">
    <source>
        <dbReference type="EMBL" id="SBV96765.1"/>
    </source>
</evidence>
<name>A0A212JBZ0_9FIRM</name>
<dbReference type="AlphaFoldDB" id="A0A212JBZ0"/>
<dbReference type="EMBL" id="FLUN01000001">
    <property type="protein sequence ID" value="SBV96765.1"/>
    <property type="molecule type" value="Genomic_DNA"/>
</dbReference>
<reference evidence="1" key="1">
    <citation type="submission" date="2016-04" db="EMBL/GenBank/DDBJ databases">
        <authorList>
            <person name="Evans L.H."/>
            <person name="Alamgir A."/>
            <person name="Owens N."/>
            <person name="Weber N.D."/>
            <person name="Virtaneva K."/>
            <person name="Barbian K."/>
            <person name="Babar A."/>
            <person name="Rosenke K."/>
        </authorList>
    </citation>
    <scope>NUCLEOTIDE SEQUENCE</scope>
    <source>
        <strain evidence="1">86</strain>
    </source>
</reference>
<organism evidence="1">
    <name type="scientific">uncultured Eubacteriales bacterium</name>
    <dbReference type="NCBI Taxonomy" id="172733"/>
    <lineage>
        <taxon>Bacteria</taxon>
        <taxon>Bacillati</taxon>
        <taxon>Bacillota</taxon>
        <taxon>Clostridia</taxon>
        <taxon>Eubacteriales</taxon>
        <taxon>environmental samples</taxon>
    </lineage>
</organism>
<dbReference type="InterPro" id="IPR011204">
    <property type="entry name" value="Virulence_RhuM-like"/>
</dbReference>
<sequence>MLNHIISAFDLAEWHAMNHGHMYKQDWLPQVDDFAKPYGKGVLQNAGTVSRQAAIEKATEKYRKYCKQVADFPSTAEQDYLDNLKQTQKKLQGMTGGERE</sequence>